<proteinExistence type="predicted"/>
<dbReference type="InterPro" id="IPR011992">
    <property type="entry name" value="EF-hand-dom_pair"/>
</dbReference>
<dbReference type="SUPFAM" id="SSF54648">
    <property type="entry name" value="DLC"/>
    <property type="match status" value="1"/>
</dbReference>
<accession>A0A183LU97</accession>
<dbReference type="InterPro" id="IPR002048">
    <property type="entry name" value="EF_hand_dom"/>
</dbReference>
<organism evidence="1 2">
    <name type="scientific">Schistosoma margrebowiei</name>
    <dbReference type="NCBI Taxonomy" id="48269"/>
    <lineage>
        <taxon>Eukaryota</taxon>
        <taxon>Metazoa</taxon>
        <taxon>Spiralia</taxon>
        <taxon>Lophotrochozoa</taxon>
        <taxon>Platyhelminthes</taxon>
        <taxon>Trematoda</taxon>
        <taxon>Digenea</taxon>
        <taxon>Strigeidida</taxon>
        <taxon>Schistosomatoidea</taxon>
        <taxon>Schistosomatidae</taxon>
        <taxon>Schistosoma</taxon>
    </lineage>
</organism>
<keyword evidence="2" id="KW-1185">Reference proteome</keyword>
<evidence type="ECO:0000313" key="2">
    <source>
        <dbReference type="Proteomes" id="UP000277204"/>
    </source>
</evidence>
<dbReference type="InterPro" id="IPR037177">
    <property type="entry name" value="DLC_sf"/>
</dbReference>
<dbReference type="InterPro" id="IPR001372">
    <property type="entry name" value="Dynein_light_chain_typ-1/2"/>
</dbReference>
<dbReference type="Gene3D" id="1.10.238.10">
    <property type="entry name" value="EF-hand"/>
    <property type="match status" value="1"/>
</dbReference>
<sequence length="180" mass="21355">MDPFLHAFFAVDLDHDEKISMKDLKNYVETYNLDDKMIDSWRKLFDPNHTGYITLTKFCDVLGVKMEEARKVREEIKRRSTNTLPSDIYVIAQQMSIADQIQISEQARRLLFPPNELDNKEIAHSLKLWLHKVYGPIWHVVVIRGDYGASYTHSENRSFQFRLRNKCFLIWNTPDQYQLS</sequence>
<dbReference type="AlphaFoldDB" id="A0A183LU97"/>
<dbReference type="Proteomes" id="UP000277204">
    <property type="component" value="Unassembled WGS sequence"/>
</dbReference>
<dbReference type="STRING" id="48269.A0A183LU97"/>
<dbReference type="Pfam" id="PF13499">
    <property type="entry name" value="EF-hand_7"/>
    <property type="match status" value="1"/>
</dbReference>
<name>A0A183LU97_9TREM</name>
<gene>
    <name evidence="1" type="ORF">SMRZ_LOCUS7372</name>
</gene>
<dbReference type="Pfam" id="PF01221">
    <property type="entry name" value="Dynein_light"/>
    <property type="match status" value="1"/>
</dbReference>
<evidence type="ECO:0000313" key="1">
    <source>
        <dbReference type="EMBL" id="VDO75980.1"/>
    </source>
</evidence>
<dbReference type="GO" id="GO:0007017">
    <property type="term" value="P:microtubule-based process"/>
    <property type="evidence" value="ECO:0007669"/>
    <property type="project" value="InterPro"/>
</dbReference>
<dbReference type="CDD" id="cd21454">
    <property type="entry name" value="DLC-like_TAL"/>
    <property type="match status" value="1"/>
</dbReference>
<dbReference type="EMBL" id="UZAI01002959">
    <property type="protein sequence ID" value="VDO75980.1"/>
    <property type="molecule type" value="Genomic_DNA"/>
</dbReference>
<dbReference type="GO" id="GO:0005509">
    <property type="term" value="F:calcium ion binding"/>
    <property type="evidence" value="ECO:0007669"/>
    <property type="project" value="InterPro"/>
</dbReference>
<dbReference type="SMART" id="SM01375">
    <property type="entry name" value="Dynein_light"/>
    <property type="match status" value="1"/>
</dbReference>
<reference evidence="1 2" key="1">
    <citation type="submission" date="2018-11" db="EMBL/GenBank/DDBJ databases">
        <authorList>
            <consortium name="Pathogen Informatics"/>
        </authorList>
    </citation>
    <scope>NUCLEOTIDE SEQUENCE [LARGE SCALE GENOMIC DNA]</scope>
    <source>
        <strain evidence="1 2">Zambia</strain>
    </source>
</reference>
<dbReference type="SUPFAM" id="SSF47473">
    <property type="entry name" value="EF-hand"/>
    <property type="match status" value="1"/>
</dbReference>
<dbReference type="Gene3D" id="3.30.740.10">
    <property type="entry name" value="Protein Inhibitor Of Neuronal Nitric Oxide Synthase"/>
    <property type="match status" value="1"/>
</dbReference>
<dbReference type="GO" id="GO:0030286">
    <property type="term" value="C:dynein complex"/>
    <property type="evidence" value="ECO:0007669"/>
    <property type="project" value="InterPro"/>
</dbReference>
<dbReference type="PROSITE" id="PS50222">
    <property type="entry name" value="EF_HAND_2"/>
    <property type="match status" value="1"/>
</dbReference>
<protein>
    <submittedName>
        <fullName evidence="1">Uncharacterized protein</fullName>
    </submittedName>
</protein>